<accession>A0A1W6L6U9</accession>
<dbReference type="CDD" id="cd00093">
    <property type="entry name" value="HTH_XRE"/>
    <property type="match status" value="1"/>
</dbReference>
<sequence>MSETVLVVATVKRLLKARGLTYRDVAQALGLSEPSVKRVFSSERFTVARLARVAELLGYTLAELMQEAAASAPAMRTLDAAQEGRLVSDEKLLLVAVCSLNHWTVDDVVAACRITRAEVLKRLLVLERMGMIVLLPGDRVRLRIARDFDWLPDGPIRRFFATWGLPDFLRGPFDGEGESMAFVHGMLTPAAQAEMVRELRRLRQRLAALHEESAAAPLAMRRGTAVLLAQREWEPEAFARLRRPA</sequence>
<evidence type="ECO:0000313" key="2">
    <source>
        <dbReference type="Proteomes" id="UP000193427"/>
    </source>
</evidence>
<dbReference type="GO" id="GO:0003677">
    <property type="term" value="F:DNA binding"/>
    <property type="evidence" value="ECO:0007669"/>
    <property type="project" value="InterPro"/>
</dbReference>
<dbReference type="AlphaFoldDB" id="A0A1W6L6U9"/>
<gene>
    <name evidence="1" type="ORF">A4W93_09130</name>
</gene>
<keyword evidence="2" id="KW-1185">Reference proteome</keyword>
<dbReference type="PROSITE" id="PS50943">
    <property type="entry name" value="HTH_CROC1"/>
    <property type="match status" value="1"/>
</dbReference>
<name>A0A1W6L6U9_9BURK</name>
<dbReference type="Gene3D" id="1.10.260.40">
    <property type="entry name" value="lambda repressor-like DNA-binding domains"/>
    <property type="match status" value="1"/>
</dbReference>
<evidence type="ECO:0000313" key="1">
    <source>
        <dbReference type="EMBL" id="ARN20061.1"/>
    </source>
</evidence>
<dbReference type="KEGG" id="rgu:A4W93_09130"/>
<dbReference type="SMART" id="SM00530">
    <property type="entry name" value="HTH_XRE"/>
    <property type="match status" value="1"/>
</dbReference>
<dbReference type="InterPro" id="IPR001387">
    <property type="entry name" value="Cro/C1-type_HTH"/>
</dbReference>
<dbReference type="EMBL" id="CP015118">
    <property type="protein sequence ID" value="ARN20061.1"/>
    <property type="molecule type" value="Genomic_DNA"/>
</dbReference>
<reference evidence="1 2" key="1">
    <citation type="submission" date="2016-04" db="EMBL/GenBank/DDBJ databases">
        <title>Complete genome sequence of natural rubber-degrading, novel Gram-negative bacterium, Rhizobacter gummiphilus strain NS21.</title>
        <authorList>
            <person name="Tabata M."/>
            <person name="Kasai D."/>
            <person name="Fukuda M."/>
        </authorList>
    </citation>
    <scope>NUCLEOTIDE SEQUENCE [LARGE SCALE GENOMIC DNA]</scope>
    <source>
        <strain evidence="1 2">NS21</strain>
    </source>
</reference>
<dbReference type="STRING" id="946333.A4W93_09130"/>
<dbReference type="RefSeq" id="WP_085750329.1">
    <property type="nucleotide sequence ID" value="NZ_BSPR01000016.1"/>
</dbReference>
<proteinExistence type="predicted"/>
<protein>
    <submittedName>
        <fullName evidence="1">Transcriptional regulator</fullName>
    </submittedName>
</protein>
<dbReference type="InterPro" id="IPR010982">
    <property type="entry name" value="Lambda_DNA-bd_dom_sf"/>
</dbReference>
<dbReference type="Pfam" id="PF01381">
    <property type="entry name" value="HTH_3"/>
    <property type="match status" value="1"/>
</dbReference>
<dbReference type="Proteomes" id="UP000193427">
    <property type="component" value="Chromosome"/>
</dbReference>
<dbReference type="OrthoDB" id="5298444at2"/>
<dbReference type="SUPFAM" id="SSF47413">
    <property type="entry name" value="lambda repressor-like DNA-binding domains"/>
    <property type="match status" value="1"/>
</dbReference>
<organism evidence="1 2">
    <name type="scientific">Piscinibacter gummiphilus</name>
    <dbReference type="NCBI Taxonomy" id="946333"/>
    <lineage>
        <taxon>Bacteria</taxon>
        <taxon>Pseudomonadati</taxon>
        <taxon>Pseudomonadota</taxon>
        <taxon>Betaproteobacteria</taxon>
        <taxon>Burkholderiales</taxon>
        <taxon>Sphaerotilaceae</taxon>
        <taxon>Piscinibacter</taxon>
    </lineage>
</organism>